<dbReference type="InterPro" id="IPR052703">
    <property type="entry name" value="Aromatic_CoA_ox/epox"/>
</dbReference>
<keyword evidence="2" id="KW-1185">Reference proteome</keyword>
<dbReference type="SUPFAM" id="SSF47240">
    <property type="entry name" value="Ferritin-like"/>
    <property type="match status" value="1"/>
</dbReference>
<sequence>MTTIDLQAKIPNNVSLGDNRQLQRALEHWQPAFLNWWDEMGPSDFKAKEVYLRTAVGVDAQGWAQYGYTPMPDYRWGIFLADREQGRKIGFGDHMGEDVWQDVPGEYRSTFRRLIVTQGDTEPASVEQQRLLGHTAPSLYDLRNLFQVNVEEGRHLWAMVYLLHAHFGRDGREEAEELLMRHSGDADKPRILGTFNEPMDNWLSFFMFTYFTDRDGKFQLKSFAESAFDPLARTTRFMLTEEAHHMFVGETGVGRVIKRTLEVMKELDTDDWKRVREHGAIDLPTIQKFMNFWFTSSLDLFGSEASSNAANYFSNGIKGRPDEAKFADHVEAGTEMSIQVPDGKGGVMDQSISVRNGMNEVTRLEYVKDCNVGVTRWNMALKRAGVDFQLKLPATRFRRAVGVWAGIPTNPEGIPITPAEFDAKKNDWLPTPDDTAFIKSLMQRVTEPGKMAGWIAPPDRGINANAVEYEYVKL</sequence>
<gene>
    <name evidence="1" type="primary">boxB</name>
    <name evidence="1" type="ORF">FN976_16420</name>
</gene>
<proteinExistence type="predicted"/>
<dbReference type="OrthoDB" id="235973at2"/>
<dbReference type="Proteomes" id="UP000318199">
    <property type="component" value="Unassembled WGS sequence"/>
</dbReference>
<dbReference type="InterPro" id="IPR017635">
    <property type="entry name" value="Benzoyl_CoA_Oase_BoxB"/>
</dbReference>
<evidence type="ECO:0000313" key="1">
    <source>
        <dbReference type="EMBL" id="TWO69935.1"/>
    </source>
</evidence>
<dbReference type="EMBL" id="VOBQ01000013">
    <property type="protein sequence ID" value="TWO69935.1"/>
    <property type="molecule type" value="Genomic_DNA"/>
</dbReference>
<dbReference type="NCBIfam" id="TIGR03225">
    <property type="entry name" value="benzo_boxB"/>
    <property type="match status" value="1"/>
</dbReference>
<accession>A0A562ZNP9</accession>
<organism evidence="1 2">
    <name type="scientific">Caenimonas sedimenti</name>
    <dbReference type="NCBI Taxonomy" id="2596921"/>
    <lineage>
        <taxon>Bacteria</taxon>
        <taxon>Pseudomonadati</taxon>
        <taxon>Pseudomonadota</taxon>
        <taxon>Betaproteobacteria</taxon>
        <taxon>Burkholderiales</taxon>
        <taxon>Comamonadaceae</taxon>
        <taxon>Caenimonas</taxon>
    </lineage>
</organism>
<dbReference type="AlphaFoldDB" id="A0A562ZNP9"/>
<dbReference type="RefSeq" id="WP_145894131.1">
    <property type="nucleotide sequence ID" value="NZ_VOBQ01000013.1"/>
</dbReference>
<evidence type="ECO:0000313" key="2">
    <source>
        <dbReference type="Proteomes" id="UP000318199"/>
    </source>
</evidence>
<dbReference type="InterPro" id="IPR012348">
    <property type="entry name" value="RNR-like"/>
</dbReference>
<dbReference type="GO" id="GO:0005829">
    <property type="term" value="C:cytosol"/>
    <property type="evidence" value="ECO:0007669"/>
    <property type="project" value="TreeGrafter"/>
</dbReference>
<dbReference type="EC" id="1.14.13.208" evidence="1"/>
<dbReference type="Gene3D" id="1.10.620.20">
    <property type="entry name" value="Ribonucleotide Reductase, subunit A"/>
    <property type="match status" value="1"/>
</dbReference>
<dbReference type="PANTHER" id="PTHR30458:SF0">
    <property type="entry name" value="1,2-PHENYLACETYL-COA EPOXIDASE, SUBUNIT C"/>
    <property type="match status" value="1"/>
</dbReference>
<dbReference type="PANTHER" id="PTHR30458">
    <property type="entry name" value="PHENYLACETIC ACID DEGRADATION PROTEIN PAA"/>
    <property type="match status" value="1"/>
</dbReference>
<dbReference type="GO" id="GO:0016491">
    <property type="term" value="F:oxidoreductase activity"/>
    <property type="evidence" value="ECO:0007669"/>
    <property type="project" value="UniProtKB-KW"/>
</dbReference>
<reference evidence="1 2" key="1">
    <citation type="submission" date="2019-07" db="EMBL/GenBank/DDBJ databases">
        <title>Caenimonas sedimenti sp. nov., isolated from activated sludge.</title>
        <authorList>
            <person name="Xu J."/>
        </authorList>
    </citation>
    <scope>NUCLEOTIDE SEQUENCE [LARGE SCALE GENOMIC DNA]</scope>
    <source>
        <strain evidence="1 2">HX-9-20</strain>
    </source>
</reference>
<dbReference type="GO" id="GO:0010124">
    <property type="term" value="P:phenylacetate catabolic process"/>
    <property type="evidence" value="ECO:0007669"/>
    <property type="project" value="TreeGrafter"/>
</dbReference>
<comment type="caution">
    <text evidence="1">The sequence shown here is derived from an EMBL/GenBank/DDBJ whole genome shotgun (WGS) entry which is preliminary data.</text>
</comment>
<name>A0A562ZNP9_9BURK</name>
<dbReference type="InterPro" id="IPR009078">
    <property type="entry name" value="Ferritin-like_SF"/>
</dbReference>
<keyword evidence="1" id="KW-0560">Oxidoreductase</keyword>
<protein>
    <submittedName>
        <fullName evidence="1">Benzoyl-CoA 2,3-epoxidase subunit BoxB</fullName>
        <ecNumber evidence="1">1.14.13.208</ecNumber>
    </submittedName>
</protein>